<sequence length="31" mass="3670">MPAAPFPRPRKLRRGRRSDTTQKGQHRQPRS</sequence>
<comment type="caution">
    <text evidence="2">The sequence shown here is derived from an EMBL/GenBank/DDBJ whole genome shotgun (WGS) entry which is preliminary data.</text>
</comment>
<name>A0ABP9URN2_9BACT</name>
<accession>A0ABP9URN2</accession>
<protein>
    <submittedName>
        <fullName evidence="2">Uncharacterized protein</fullName>
    </submittedName>
</protein>
<feature type="region of interest" description="Disordered" evidence="1">
    <location>
        <begin position="1"/>
        <end position="31"/>
    </location>
</feature>
<reference evidence="2 3" key="1">
    <citation type="submission" date="2024-02" db="EMBL/GenBank/DDBJ databases">
        <title>Haloferula sargassicola NBRC 104335.</title>
        <authorList>
            <person name="Ichikawa N."/>
            <person name="Katano-Makiyama Y."/>
            <person name="Hidaka K."/>
        </authorList>
    </citation>
    <scope>NUCLEOTIDE SEQUENCE [LARGE SCALE GENOMIC DNA]</scope>
    <source>
        <strain evidence="2 3">NBRC 104335</strain>
    </source>
</reference>
<proteinExistence type="predicted"/>
<evidence type="ECO:0000313" key="2">
    <source>
        <dbReference type="EMBL" id="GAA5483031.1"/>
    </source>
</evidence>
<dbReference type="Proteomes" id="UP001476282">
    <property type="component" value="Unassembled WGS sequence"/>
</dbReference>
<evidence type="ECO:0000256" key="1">
    <source>
        <dbReference type="SAM" id="MobiDB-lite"/>
    </source>
</evidence>
<gene>
    <name evidence="2" type="ORF">Hsar01_02258</name>
</gene>
<keyword evidence="3" id="KW-1185">Reference proteome</keyword>
<dbReference type="EMBL" id="BAABRI010000011">
    <property type="protein sequence ID" value="GAA5483031.1"/>
    <property type="molecule type" value="Genomic_DNA"/>
</dbReference>
<evidence type="ECO:0000313" key="3">
    <source>
        <dbReference type="Proteomes" id="UP001476282"/>
    </source>
</evidence>
<organism evidence="2 3">
    <name type="scientific">Haloferula sargassicola</name>
    <dbReference type="NCBI Taxonomy" id="490096"/>
    <lineage>
        <taxon>Bacteria</taxon>
        <taxon>Pseudomonadati</taxon>
        <taxon>Verrucomicrobiota</taxon>
        <taxon>Verrucomicrobiia</taxon>
        <taxon>Verrucomicrobiales</taxon>
        <taxon>Verrucomicrobiaceae</taxon>
        <taxon>Haloferula</taxon>
    </lineage>
</organism>